<comment type="caution">
    <text evidence="2">The sequence shown here is derived from an EMBL/GenBank/DDBJ whole genome shotgun (WGS) entry which is preliminary data.</text>
</comment>
<reference evidence="2 3" key="1">
    <citation type="submission" date="2023-01" db="EMBL/GenBank/DDBJ databases">
        <title>Analysis of 21 Apiospora genomes using comparative genomics revels a genus with tremendous synthesis potential of carbohydrate active enzymes and secondary metabolites.</title>
        <authorList>
            <person name="Sorensen T."/>
        </authorList>
    </citation>
    <scope>NUCLEOTIDE SEQUENCE [LARGE SCALE GENOMIC DNA]</scope>
    <source>
        <strain evidence="2 3">CBS 114990</strain>
    </source>
</reference>
<evidence type="ECO:0000313" key="2">
    <source>
        <dbReference type="EMBL" id="KAK8088222.1"/>
    </source>
</evidence>
<feature type="chain" id="PRO_5046734311" description="Secreted protein" evidence="1">
    <location>
        <begin position="22"/>
        <end position="171"/>
    </location>
</feature>
<proteinExistence type="predicted"/>
<evidence type="ECO:0008006" key="4">
    <source>
        <dbReference type="Google" id="ProtNLM"/>
    </source>
</evidence>
<protein>
    <recommendedName>
        <fullName evidence="4">Secreted protein</fullName>
    </recommendedName>
</protein>
<keyword evidence="3" id="KW-1185">Reference proteome</keyword>
<gene>
    <name evidence="2" type="ORF">PG997_003183</name>
</gene>
<sequence length="171" mass="17947">MQTVLHLAAVLFGFCVAIASSMPVADVIIPVVAPSNLTKVNVDHVIVPVIAPSNLTKVNANDGHAIVPVVAPNNLIKVNDDGGDSGTYTCFGTLDAYSSDCATLAANLPKTTDRIITNAHQCVGFYYGACVAKFCSNNDHKLYIPSDEFADHVSLLTGCTNNVQNGVMAPL</sequence>
<organism evidence="2 3">
    <name type="scientific">Apiospora hydei</name>
    <dbReference type="NCBI Taxonomy" id="1337664"/>
    <lineage>
        <taxon>Eukaryota</taxon>
        <taxon>Fungi</taxon>
        <taxon>Dikarya</taxon>
        <taxon>Ascomycota</taxon>
        <taxon>Pezizomycotina</taxon>
        <taxon>Sordariomycetes</taxon>
        <taxon>Xylariomycetidae</taxon>
        <taxon>Amphisphaeriales</taxon>
        <taxon>Apiosporaceae</taxon>
        <taxon>Apiospora</taxon>
    </lineage>
</organism>
<feature type="signal peptide" evidence="1">
    <location>
        <begin position="1"/>
        <end position="21"/>
    </location>
</feature>
<evidence type="ECO:0000256" key="1">
    <source>
        <dbReference type="SAM" id="SignalP"/>
    </source>
</evidence>
<accession>A0ABR1WYI4</accession>
<dbReference type="GeneID" id="92040558"/>
<dbReference type="RefSeq" id="XP_066671116.1">
    <property type="nucleotide sequence ID" value="XM_066807498.1"/>
</dbReference>
<name>A0ABR1WYI4_9PEZI</name>
<evidence type="ECO:0000313" key="3">
    <source>
        <dbReference type="Proteomes" id="UP001433268"/>
    </source>
</evidence>
<keyword evidence="1" id="KW-0732">Signal</keyword>
<dbReference type="Proteomes" id="UP001433268">
    <property type="component" value="Unassembled WGS sequence"/>
</dbReference>
<dbReference type="EMBL" id="JAQQWN010000004">
    <property type="protein sequence ID" value="KAK8088222.1"/>
    <property type="molecule type" value="Genomic_DNA"/>
</dbReference>